<reference evidence="1 2" key="1">
    <citation type="submission" date="2024-12" db="EMBL/GenBank/DDBJ databases">
        <title>The unique morphological basis and parallel evolutionary history of personate flowers in Penstemon.</title>
        <authorList>
            <person name="Depatie T.H."/>
            <person name="Wessinger C.A."/>
        </authorList>
    </citation>
    <scope>NUCLEOTIDE SEQUENCE [LARGE SCALE GENOMIC DNA]</scope>
    <source>
        <strain evidence="1">WTNN_2</strain>
        <tissue evidence="1">Leaf</tissue>
    </source>
</reference>
<comment type="caution">
    <text evidence="1">The sequence shown here is derived from an EMBL/GenBank/DDBJ whole genome shotgun (WGS) entry which is preliminary data.</text>
</comment>
<name>A0ABD3UIU2_9LAMI</name>
<dbReference type="Proteomes" id="UP001634393">
    <property type="component" value="Unassembled WGS sequence"/>
</dbReference>
<gene>
    <name evidence="1" type="ORF">ACJIZ3_011331</name>
</gene>
<organism evidence="1 2">
    <name type="scientific">Penstemon smallii</name>
    <dbReference type="NCBI Taxonomy" id="265156"/>
    <lineage>
        <taxon>Eukaryota</taxon>
        <taxon>Viridiplantae</taxon>
        <taxon>Streptophyta</taxon>
        <taxon>Embryophyta</taxon>
        <taxon>Tracheophyta</taxon>
        <taxon>Spermatophyta</taxon>
        <taxon>Magnoliopsida</taxon>
        <taxon>eudicotyledons</taxon>
        <taxon>Gunneridae</taxon>
        <taxon>Pentapetalae</taxon>
        <taxon>asterids</taxon>
        <taxon>lamiids</taxon>
        <taxon>Lamiales</taxon>
        <taxon>Plantaginaceae</taxon>
        <taxon>Cheloneae</taxon>
        <taxon>Penstemon</taxon>
    </lineage>
</organism>
<dbReference type="EMBL" id="JBJXBP010000001">
    <property type="protein sequence ID" value="KAL3849449.1"/>
    <property type="molecule type" value="Genomic_DNA"/>
</dbReference>
<evidence type="ECO:0000313" key="2">
    <source>
        <dbReference type="Proteomes" id="UP001634393"/>
    </source>
</evidence>
<protein>
    <submittedName>
        <fullName evidence="1">Uncharacterized protein</fullName>
    </submittedName>
</protein>
<proteinExistence type="predicted"/>
<evidence type="ECO:0000313" key="1">
    <source>
        <dbReference type="EMBL" id="KAL3849449.1"/>
    </source>
</evidence>
<sequence>MNFLIGAQPSNAIQNLEPKSDRLSACPIFMLGNQISDPSY</sequence>
<accession>A0ABD3UIU2</accession>
<dbReference type="AlphaFoldDB" id="A0ABD3UIU2"/>
<keyword evidence="2" id="KW-1185">Reference proteome</keyword>